<dbReference type="Proteomes" id="UP001166052">
    <property type="component" value="Unassembled WGS sequence"/>
</dbReference>
<keyword evidence="11" id="KW-0869">Chloride channel</keyword>
<evidence type="ECO:0000256" key="1">
    <source>
        <dbReference type="ARBA" id="ARBA00022448"/>
    </source>
</evidence>
<dbReference type="InterPro" id="IPR036734">
    <property type="entry name" value="Neur_chan_lig-bd_sf"/>
</dbReference>
<dbReference type="InterPro" id="IPR006201">
    <property type="entry name" value="Neur_channel"/>
</dbReference>
<evidence type="ECO:0000259" key="20">
    <source>
        <dbReference type="Pfam" id="PF02932"/>
    </source>
</evidence>
<feature type="non-terminal residue" evidence="21">
    <location>
        <position position="477"/>
    </location>
</feature>
<dbReference type="PANTHER" id="PTHR18945">
    <property type="entry name" value="NEUROTRANSMITTER GATED ION CHANNEL"/>
    <property type="match status" value="1"/>
</dbReference>
<sequence>MWRVQDRGCFGFLSFPMMVAMVCCAQSVNEPSNMSYVKETVDKLLKGYDIRLRPDFGGPPVDVGMSIDIASIDMVSEVNMDYTLTMYFQQSWRDKRLSYSGIPLNLTLDNRVADQLWVPDTYFLNDKKSFVHGVTVKNRMIRLHPDGTVLYGLRITTTAACMMDLRRYPLDEQNCTLEIESYGYTTDDIEFYWKGGDSAVTGVFDIELPQFSIVDYKMLSKKVVFATGSYPRLSLNFQLKRNIGYFILQTYMPSTLITILSWVSFWINYDASAARVALGITTVLTMTTISTHLRETLPKIPYVKAIDIYLMGCFVFVFLALLEYAFVNYVFFGRGPQLQKKAAEKATQANNEKSKLDTNKVQVDAHGNILLTTLEIRNEVSGSEVLTSINDPRATMFSYDSASIQYRKPVTSRDVYGRSAADRHLPHKKGRLRRRASQIKIKIPDLTDVNAIDKWSRIIFPITFTFFNVVYWLYYVH</sequence>
<keyword evidence="9" id="KW-1015">Disulfide bond</keyword>
<evidence type="ECO:0000256" key="5">
    <source>
        <dbReference type="ARBA" id="ARBA00022989"/>
    </source>
</evidence>
<evidence type="ECO:0000259" key="19">
    <source>
        <dbReference type="Pfam" id="PF02931"/>
    </source>
</evidence>
<evidence type="ECO:0000256" key="16">
    <source>
        <dbReference type="ARBA" id="ARBA00023303"/>
    </source>
</evidence>
<dbReference type="PRINTS" id="PR00252">
    <property type="entry name" value="NRIONCHANNEL"/>
</dbReference>
<keyword evidence="6" id="KW-0770">Synapse</keyword>
<evidence type="ECO:0000256" key="4">
    <source>
        <dbReference type="ARBA" id="ARBA00022729"/>
    </source>
</evidence>
<evidence type="ECO:0000256" key="17">
    <source>
        <dbReference type="ARBA" id="ARBA00034104"/>
    </source>
</evidence>
<keyword evidence="8 18" id="KW-0472">Membrane</keyword>
<evidence type="ECO:0000256" key="7">
    <source>
        <dbReference type="ARBA" id="ARBA00023065"/>
    </source>
</evidence>
<dbReference type="Gene3D" id="2.70.170.10">
    <property type="entry name" value="Neurotransmitter-gated ion-channel ligand-binding domain"/>
    <property type="match status" value="1"/>
</dbReference>
<keyword evidence="1 18" id="KW-0813">Transport</keyword>
<dbReference type="SUPFAM" id="SSF90112">
    <property type="entry name" value="Neurotransmitter-gated ion-channel transmembrane pore"/>
    <property type="match status" value="1"/>
</dbReference>
<protein>
    <submittedName>
        <fullName evidence="21">GBRB1 protein</fullName>
    </submittedName>
</protein>
<dbReference type="SUPFAM" id="SSF63712">
    <property type="entry name" value="Nicotinic receptor ligand binding domain-like"/>
    <property type="match status" value="1"/>
</dbReference>
<dbReference type="EMBL" id="JAAWVN010024736">
    <property type="protein sequence ID" value="MBN3294083.1"/>
    <property type="molecule type" value="Genomic_DNA"/>
</dbReference>
<keyword evidence="22" id="KW-1185">Reference proteome</keyword>
<comment type="subcellular location">
    <subcellularLocation>
        <location evidence="17">Postsynaptic cell membrane</location>
        <topology evidence="17">Multi-pass membrane protein</topology>
    </subcellularLocation>
</comment>
<feature type="transmembrane region" description="Helical" evidence="18">
    <location>
        <begin position="243"/>
        <end position="267"/>
    </location>
</feature>
<evidence type="ECO:0000256" key="10">
    <source>
        <dbReference type="ARBA" id="ARBA00023170"/>
    </source>
</evidence>
<feature type="transmembrane region" description="Helical" evidence="18">
    <location>
        <begin position="274"/>
        <end position="293"/>
    </location>
</feature>
<evidence type="ECO:0000256" key="14">
    <source>
        <dbReference type="ARBA" id="ARBA00023257"/>
    </source>
</evidence>
<evidence type="ECO:0000313" key="21">
    <source>
        <dbReference type="EMBL" id="MBN3294083.1"/>
    </source>
</evidence>
<comment type="similarity">
    <text evidence="18">Belongs to the ligand-gated ion channel (TC 1.A.9) family.</text>
</comment>
<evidence type="ECO:0000313" key="22">
    <source>
        <dbReference type="Proteomes" id="UP001166052"/>
    </source>
</evidence>
<dbReference type="Gene3D" id="1.20.58.390">
    <property type="entry name" value="Neurotransmitter-gated ion-channel transmembrane domain"/>
    <property type="match status" value="1"/>
</dbReference>
<evidence type="ECO:0000256" key="12">
    <source>
        <dbReference type="ARBA" id="ARBA00023180"/>
    </source>
</evidence>
<dbReference type="InterPro" id="IPR018000">
    <property type="entry name" value="Neurotransmitter_ion_chnl_CS"/>
</dbReference>
<dbReference type="InterPro" id="IPR006028">
    <property type="entry name" value="GABAA/Glycine_rcpt"/>
</dbReference>
<dbReference type="InterPro" id="IPR002289">
    <property type="entry name" value="GABAAb_rcpt"/>
</dbReference>
<feature type="domain" description="Neurotransmitter-gated ion-channel ligand-binding" evidence="19">
    <location>
        <begin position="39"/>
        <end position="242"/>
    </location>
</feature>
<keyword evidence="2" id="KW-1003">Cell membrane</keyword>
<name>A0ABS2Z640_POLSE</name>
<keyword evidence="16 18" id="KW-0407">Ion channel</keyword>
<keyword evidence="13" id="KW-0868">Chloride</keyword>
<evidence type="ECO:0000256" key="8">
    <source>
        <dbReference type="ARBA" id="ARBA00023136"/>
    </source>
</evidence>
<keyword evidence="15" id="KW-1071">Ligand-gated ion channel</keyword>
<dbReference type="InterPro" id="IPR036719">
    <property type="entry name" value="Neuro-gated_channel_TM_sf"/>
</dbReference>
<dbReference type="NCBIfam" id="TIGR00860">
    <property type="entry name" value="LIC"/>
    <property type="match status" value="1"/>
</dbReference>
<evidence type="ECO:0000256" key="2">
    <source>
        <dbReference type="ARBA" id="ARBA00022475"/>
    </source>
</evidence>
<dbReference type="Pfam" id="PF02932">
    <property type="entry name" value="Neur_chan_memb"/>
    <property type="match status" value="1"/>
</dbReference>
<evidence type="ECO:0000256" key="11">
    <source>
        <dbReference type="ARBA" id="ARBA00023173"/>
    </source>
</evidence>
<dbReference type="PRINTS" id="PR00253">
    <property type="entry name" value="GABAARECEPTR"/>
</dbReference>
<feature type="domain" description="Neurotransmitter-gated ion-channel transmembrane" evidence="20">
    <location>
        <begin position="250"/>
        <end position="472"/>
    </location>
</feature>
<keyword evidence="5 18" id="KW-1133">Transmembrane helix</keyword>
<accession>A0ABS2Z640</accession>
<evidence type="ECO:0000256" key="15">
    <source>
        <dbReference type="ARBA" id="ARBA00023286"/>
    </source>
</evidence>
<dbReference type="InterPro" id="IPR006029">
    <property type="entry name" value="Neurotrans-gated_channel_TM"/>
</dbReference>
<proteinExistence type="inferred from homology"/>
<feature type="transmembrane region" description="Helical" evidence="18">
    <location>
        <begin position="458"/>
        <end position="475"/>
    </location>
</feature>
<evidence type="ECO:0000256" key="9">
    <source>
        <dbReference type="ARBA" id="ARBA00023157"/>
    </source>
</evidence>
<feature type="chain" id="PRO_5044976922" evidence="18">
    <location>
        <begin position="25"/>
        <end position="477"/>
    </location>
</feature>
<feature type="transmembrane region" description="Helical" evidence="18">
    <location>
        <begin position="308"/>
        <end position="331"/>
    </location>
</feature>
<feature type="non-terminal residue" evidence="21">
    <location>
        <position position="1"/>
    </location>
</feature>
<dbReference type="InterPro" id="IPR006202">
    <property type="entry name" value="Neur_chan_lig-bd"/>
</dbReference>
<dbReference type="PRINTS" id="PR01160">
    <property type="entry name" value="GABAARBETA"/>
</dbReference>
<evidence type="ECO:0000256" key="6">
    <source>
        <dbReference type="ARBA" id="ARBA00023018"/>
    </source>
</evidence>
<dbReference type="Pfam" id="PF02931">
    <property type="entry name" value="Neur_chan_LBD"/>
    <property type="match status" value="1"/>
</dbReference>
<keyword evidence="12" id="KW-0325">Glycoprotein</keyword>
<keyword evidence="10" id="KW-0675">Receptor</keyword>
<evidence type="ECO:0000256" key="3">
    <source>
        <dbReference type="ARBA" id="ARBA00022692"/>
    </source>
</evidence>
<evidence type="ECO:0000256" key="13">
    <source>
        <dbReference type="ARBA" id="ARBA00023214"/>
    </source>
</evidence>
<feature type="signal peptide" evidence="18">
    <location>
        <begin position="1"/>
        <end position="24"/>
    </location>
</feature>
<keyword evidence="7 18" id="KW-0406">Ion transport</keyword>
<keyword evidence="3 18" id="KW-0812">Transmembrane</keyword>
<gene>
    <name evidence="21" type="primary">Gabrb1</name>
    <name evidence="21" type="ORF">GTO92_0002047</name>
</gene>
<reference evidence="21" key="1">
    <citation type="journal article" date="2021" name="Cell">
        <title>Tracing the genetic footprints of vertebrate landing in non-teleost ray-finned fishes.</title>
        <authorList>
            <person name="Bi X."/>
            <person name="Wang K."/>
            <person name="Yang L."/>
            <person name="Pan H."/>
            <person name="Jiang H."/>
            <person name="Wei Q."/>
            <person name="Fang M."/>
            <person name="Yu H."/>
            <person name="Zhu C."/>
            <person name="Cai Y."/>
            <person name="He Y."/>
            <person name="Gan X."/>
            <person name="Zeng H."/>
            <person name="Yu D."/>
            <person name="Zhu Y."/>
            <person name="Jiang H."/>
            <person name="Qiu Q."/>
            <person name="Yang H."/>
            <person name="Zhang Y.E."/>
            <person name="Wang W."/>
            <person name="Zhu M."/>
            <person name="He S."/>
            <person name="Zhang G."/>
        </authorList>
    </citation>
    <scope>NUCLEOTIDE SEQUENCE</scope>
    <source>
        <strain evidence="21">Bchr_001</strain>
    </source>
</reference>
<keyword evidence="14" id="KW-0628">Postsynaptic cell membrane</keyword>
<dbReference type="InterPro" id="IPR038050">
    <property type="entry name" value="Neuro_actylchol_rec"/>
</dbReference>
<dbReference type="CDD" id="cd19053">
    <property type="entry name" value="LGIC_TM_GABAAR_beta"/>
    <property type="match status" value="1"/>
</dbReference>
<organism evidence="21 22">
    <name type="scientific">Polypterus senegalus</name>
    <name type="common">Senegal bichir</name>
    <dbReference type="NCBI Taxonomy" id="55291"/>
    <lineage>
        <taxon>Eukaryota</taxon>
        <taxon>Metazoa</taxon>
        <taxon>Chordata</taxon>
        <taxon>Craniata</taxon>
        <taxon>Vertebrata</taxon>
        <taxon>Euteleostomi</taxon>
        <taxon>Actinopterygii</taxon>
        <taxon>Polypteriformes</taxon>
        <taxon>Polypteridae</taxon>
        <taxon>Polypterus</taxon>
    </lineage>
</organism>
<evidence type="ECO:0000256" key="18">
    <source>
        <dbReference type="RuleBase" id="RU000687"/>
    </source>
</evidence>
<dbReference type="PROSITE" id="PS00236">
    <property type="entry name" value="NEUROTR_ION_CHANNEL"/>
    <property type="match status" value="1"/>
</dbReference>
<keyword evidence="4 18" id="KW-0732">Signal</keyword>
<comment type="caution">
    <text evidence="21">The sequence shown here is derived from an EMBL/GenBank/DDBJ whole genome shotgun (WGS) entry which is preliminary data.</text>
</comment>